<dbReference type="SUPFAM" id="SSF53335">
    <property type="entry name" value="S-adenosyl-L-methionine-dependent methyltransferases"/>
    <property type="match status" value="1"/>
</dbReference>
<evidence type="ECO:0000256" key="1">
    <source>
        <dbReference type="ARBA" id="ARBA00009725"/>
    </source>
</evidence>
<dbReference type="STRING" id="1314674.A0A0D7BEL8"/>
<reference evidence="6 7" key="1">
    <citation type="journal article" date="2015" name="Fungal Genet. Biol.">
        <title>Evolution of novel wood decay mechanisms in Agaricales revealed by the genome sequences of Fistulina hepatica and Cylindrobasidium torrendii.</title>
        <authorList>
            <person name="Floudas D."/>
            <person name="Held B.W."/>
            <person name="Riley R."/>
            <person name="Nagy L.G."/>
            <person name="Koehler G."/>
            <person name="Ransdell A.S."/>
            <person name="Younus H."/>
            <person name="Chow J."/>
            <person name="Chiniquy J."/>
            <person name="Lipzen A."/>
            <person name="Tritt A."/>
            <person name="Sun H."/>
            <person name="Haridas S."/>
            <person name="LaButti K."/>
            <person name="Ohm R.A."/>
            <person name="Kues U."/>
            <person name="Blanchette R.A."/>
            <person name="Grigoriev I.V."/>
            <person name="Minto R.E."/>
            <person name="Hibbett D.S."/>
        </authorList>
    </citation>
    <scope>NUCLEOTIDE SEQUENCE [LARGE SCALE GENOMIC DNA]</scope>
    <source>
        <strain evidence="6 7">FP15055 ss-10</strain>
    </source>
</reference>
<dbReference type="InterPro" id="IPR026113">
    <property type="entry name" value="METTL2/6/8-like"/>
</dbReference>
<dbReference type="EC" id="2.1.1.-" evidence="4"/>
<comment type="similarity">
    <text evidence="1 4">Belongs to the methyltransferase superfamily. METL family.</text>
</comment>
<name>A0A0D7BEL8_9AGAR</name>
<keyword evidence="3 4" id="KW-0808">Transferase</keyword>
<dbReference type="Gene3D" id="3.40.50.150">
    <property type="entry name" value="Vaccinia Virus protein VP39"/>
    <property type="match status" value="1"/>
</dbReference>
<accession>A0A0D7BEL8</accession>
<evidence type="ECO:0000313" key="7">
    <source>
        <dbReference type="Proteomes" id="UP000054007"/>
    </source>
</evidence>
<evidence type="ECO:0000259" key="5">
    <source>
        <dbReference type="Pfam" id="PF08242"/>
    </source>
</evidence>
<organism evidence="6 7">
    <name type="scientific">Cylindrobasidium torrendii FP15055 ss-10</name>
    <dbReference type="NCBI Taxonomy" id="1314674"/>
    <lineage>
        <taxon>Eukaryota</taxon>
        <taxon>Fungi</taxon>
        <taxon>Dikarya</taxon>
        <taxon>Basidiomycota</taxon>
        <taxon>Agaricomycotina</taxon>
        <taxon>Agaricomycetes</taxon>
        <taxon>Agaricomycetidae</taxon>
        <taxon>Agaricales</taxon>
        <taxon>Marasmiineae</taxon>
        <taxon>Physalacriaceae</taxon>
        <taxon>Cylindrobasidium</taxon>
    </lineage>
</organism>
<dbReference type="AlphaFoldDB" id="A0A0D7BEL8"/>
<evidence type="ECO:0000256" key="3">
    <source>
        <dbReference type="ARBA" id="ARBA00022679"/>
    </source>
</evidence>
<dbReference type="EMBL" id="KN880511">
    <property type="protein sequence ID" value="KIY68041.1"/>
    <property type="molecule type" value="Genomic_DNA"/>
</dbReference>
<evidence type="ECO:0000313" key="6">
    <source>
        <dbReference type="EMBL" id="KIY68041.1"/>
    </source>
</evidence>
<dbReference type="CDD" id="cd02440">
    <property type="entry name" value="AdoMet_MTases"/>
    <property type="match status" value="1"/>
</dbReference>
<evidence type="ECO:0000256" key="4">
    <source>
        <dbReference type="PIRNR" id="PIRNR037755"/>
    </source>
</evidence>
<dbReference type="Proteomes" id="UP000054007">
    <property type="component" value="Unassembled WGS sequence"/>
</dbReference>
<sequence>MSFTLLKPRRLIRIPRSNTLSHSRTFYHSSSTCLNKQVRPPIGSRYLRDEADVFTRNAWDNVVPDPESQAEVIAASLARQRAAPVLDAAKAWCNENPHKPWDIFYKKNRDNFFKDRNWLHEEFPELVSTTRAGAGPVTVAEVGCGAGNSMFPLLAENENAELRMLAYDYSCRAVEIVREHPLYRSPRRGTVHAEPWDLSKPTMPQGLVPGSVDIVMMLFVVHALHPSEWRQTIANVHAMLKPGGKILFRDYGRYDVMQLRLKEGRLLDENFYIRGDKTRVYFFELDELSLLFTGSKMSEAERRITTSPGNETGFNSMNKPTTETATPVVGGLHPSLPHDLPHPLFTTEELGVNHRLTVNRKTQEKLHRVWLQGKFVKL</sequence>
<dbReference type="InterPro" id="IPR029063">
    <property type="entry name" value="SAM-dependent_MTases_sf"/>
</dbReference>
<dbReference type="PANTHER" id="PTHR22809:SF11">
    <property type="entry name" value="TRNA N(3)-METHYLCYTIDINE METHYLTRANSFERASE METTL2"/>
    <property type="match status" value="1"/>
</dbReference>
<gene>
    <name evidence="6" type="ORF">CYLTODRAFT_274201</name>
</gene>
<dbReference type="GO" id="GO:0032259">
    <property type="term" value="P:methylation"/>
    <property type="evidence" value="ECO:0007669"/>
    <property type="project" value="UniProtKB-KW"/>
</dbReference>
<feature type="domain" description="Methyltransferase type 12" evidence="5">
    <location>
        <begin position="141"/>
        <end position="246"/>
    </location>
</feature>
<dbReference type="PANTHER" id="PTHR22809">
    <property type="entry name" value="METHYLTRANSFERASE-RELATED"/>
    <property type="match status" value="1"/>
</dbReference>
<dbReference type="PIRSF" id="PIRSF037755">
    <property type="entry name" value="Mettl2_prd"/>
    <property type="match status" value="1"/>
</dbReference>
<evidence type="ECO:0000256" key="2">
    <source>
        <dbReference type="ARBA" id="ARBA00022603"/>
    </source>
</evidence>
<keyword evidence="7" id="KW-1185">Reference proteome</keyword>
<keyword evidence="2 4" id="KW-0489">Methyltransferase</keyword>
<dbReference type="Pfam" id="PF08242">
    <property type="entry name" value="Methyltransf_12"/>
    <property type="match status" value="1"/>
</dbReference>
<comment type="function">
    <text evidence="4">S-adenosyl-L-methionine-dependent methyltransferase.</text>
</comment>
<dbReference type="InterPro" id="IPR013217">
    <property type="entry name" value="Methyltransf_12"/>
</dbReference>
<dbReference type="OrthoDB" id="417697at2759"/>
<dbReference type="GO" id="GO:0052735">
    <property type="term" value="F:tRNA (cytidine-3-)-methyltransferase activity"/>
    <property type="evidence" value="ECO:0007669"/>
    <property type="project" value="TreeGrafter"/>
</dbReference>
<protein>
    <recommendedName>
        <fullName evidence="4">tRNA N(3)-methylcytidine methyltransferase</fullName>
        <ecNumber evidence="4">2.1.1.-</ecNumber>
    </recommendedName>
</protein>
<proteinExistence type="inferred from homology"/>